<organism evidence="1">
    <name type="scientific">viral metagenome</name>
    <dbReference type="NCBI Taxonomy" id="1070528"/>
    <lineage>
        <taxon>unclassified sequences</taxon>
        <taxon>metagenomes</taxon>
        <taxon>organismal metagenomes</taxon>
    </lineage>
</organism>
<dbReference type="AlphaFoldDB" id="A0A6M3Y1Z4"/>
<proteinExistence type="predicted"/>
<name>A0A6M3Y1Z4_9ZZZZ</name>
<accession>A0A6M3Y1Z4</accession>
<evidence type="ECO:0000313" key="1">
    <source>
        <dbReference type="EMBL" id="QJI04082.1"/>
    </source>
</evidence>
<reference evidence="1" key="1">
    <citation type="submission" date="2020-03" db="EMBL/GenBank/DDBJ databases">
        <title>The deep terrestrial virosphere.</title>
        <authorList>
            <person name="Holmfeldt K."/>
            <person name="Nilsson E."/>
            <person name="Simone D."/>
            <person name="Lopez-Fernandez M."/>
            <person name="Wu X."/>
            <person name="de Brujin I."/>
            <person name="Lundin D."/>
            <person name="Andersson A."/>
            <person name="Bertilsson S."/>
            <person name="Dopson M."/>
        </authorList>
    </citation>
    <scope>NUCLEOTIDE SEQUENCE</scope>
    <source>
        <strain evidence="1">TM448B06007</strain>
    </source>
</reference>
<dbReference type="EMBL" id="MT145146">
    <property type="protein sequence ID" value="QJI04082.1"/>
    <property type="molecule type" value="Genomic_DNA"/>
</dbReference>
<sequence length="63" mass="7518">MTCACGNPTKVQTEEGDKCWLCYYILKDGNRKRYDKYFPDGIRDELSKDMPMVYNADERKERK</sequence>
<gene>
    <name evidence="1" type="ORF">TM448B06007_0008</name>
</gene>
<protein>
    <submittedName>
        <fullName evidence="1">Uncharacterized protein</fullName>
    </submittedName>
</protein>